<dbReference type="PANTHER" id="PTHR30435:SF19">
    <property type="entry name" value="FLAGELLAR BASAL-BODY ROD PROTEIN FLGG"/>
    <property type="match status" value="1"/>
</dbReference>
<protein>
    <recommendedName>
        <fullName evidence="6">Flagellar hook protein FlgE/F/G-like D1 domain-containing protein</fullName>
    </recommendedName>
</protein>
<evidence type="ECO:0000259" key="6">
    <source>
        <dbReference type="Pfam" id="PF22692"/>
    </source>
</evidence>
<evidence type="ECO:0000256" key="5">
    <source>
        <dbReference type="SAM" id="Phobius"/>
    </source>
</evidence>
<dbReference type="Proteomes" id="UP000593765">
    <property type="component" value="Chromosome"/>
</dbReference>
<dbReference type="PANTHER" id="PTHR30435">
    <property type="entry name" value="FLAGELLAR PROTEIN"/>
    <property type="match status" value="1"/>
</dbReference>
<evidence type="ECO:0000256" key="4">
    <source>
        <dbReference type="SAM" id="MobiDB-lite"/>
    </source>
</evidence>
<keyword evidence="5" id="KW-1133">Transmembrane helix</keyword>
<dbReference type="EMBL" id="CP063458">
    <property type="protein sequence ID" value="QOV87830.1"/>
    <property type="molecule type" value="Genomic_DNA"/>
</dbReference>
<dbReference type="InterPro" id="IPR053967">
    <property type="entry name" value="LlgE_F_G-like_D1"/>
</dbReference>
<sequence>MTLVFHSRTGSTFSLVVAAARQVLIAGAAVAGVLAFTGCSRAPAASATAAPATMAPPERYGQSKTTGQRGYAQPGTGVADPTMAAPLNRQPETAIFDDPTRPLPSRPSAKRPVIGPEDGQYATNLEKQRASPQAINDLIVEATTPGPMPSYRRGGAGVLGEADRAVAPLTDTLAAIDAGTRAIVDNLRHADVPGFKVTRTAIGDGRDAASQLDVSAGELQVTDRALDIAIQGEGFLPVRFYTKQKPEGAVAYTRNGALFMNATGDIVVGDIDGFSLMPAMKFPPGVTQVTITQDGRMQVGIAGSDQPKDLGHIRLAVFADPTALRPLGGGLYAETEASGPATEQTPGTRAVGRIAQGQLERSNLDLIKERMRLKFLQNWRASIVGALDGSTKLEQR</sequence>
<dbReference type="SUPFAM" id="SSF117143">
    <property type="entry name" value="Flagellar hook protein flgE"/>
    <property type="match status" value="1"/>
</dbReference>
<keyword evidence="5" id="KW-0472">Membrane</keyword>
<evidence type="ECO:0000256" key="3">
    <source>
        <dbReference type="ARBA" id="ARBA00023143"/>
    </source>
</evidence>
<evidence type="ECO:0000256" key="1">
    <source>
        <dbReference type="ARBA" id="ARBA00004117"/>
    </source>
</evidence>
<dbReference type="AlphaFoldDB" id="A0A7M2WT99"/>
<evidence type="ECO:0000256" key="2">
    <source>
        <dbReference type="ARBA" id="ARBA00009677"/>
    </source>
</evidence>
<keyword evidence="8" id="KW-1185">Reference proteome</keyword>
<evidence type="ECO:0000313" key="8">
    <source>
        <dbReference type="Proteomes" id="UP000593765"/>
    </source>
</evidence>
<dbReference type="RefSeq" id="WP_206290741.1">
    <property type="nucleotide sequence ID" value="NZ_CP063458.1"/>
</dbReference>
<organism evidence="7 8">
    <name type="scientific">Humisphaera borealis</name>
    <dbReference type="NCBI Taxonomy" id="2807512"/>
    <lineage>
        <taxon>Bacteria</taxon>
        <taxon>Pseudomonadati</taxon>
        <taxon>Planctomycetota</taxon>
        <taxon>Phycisphaerae</taxon>
        <taxon>Tepidisphaerales</taxon>
        <taxon>Tepidisphaeraceae</taxon>
        <taxon>Humisphaera</taxon>
    </lineage>
</organism>
<dbReference type="KEGG" id="hbs:IPV69_16245"/>
<dbReference type="InterPro" id="IPR037925">
    <property type="entry name" value="FlgE/F/G-like"/>
</dbReference>
<feature type="transmembrane region" description="Helical" evidence="5">
    <location>
        <begin position="12"/>
        <end position="36"/>
    </location>
</feature>
<keyword evidence="5" id="KW-0812">Transmembrane</keyword>
<feature type="compositionally biased region" description="Low complexity" evidence="4">
    <location>
        <begin position="47"/>
        <end position="57"/>
    </location>
</feature>
<feature type="domain" description="Flagellar hook protein FlgE/F/G-like D1" evidence="6">
    <location>
        <begin position="229"/>
        <end position="298"/>
    </location>
</feature>
<comment type="similarity">
    <text evidence="2">Belongs to the flagella basal body rod proteins family.</text>
</comment>
<name>A0A7M2WT99_9BACT</name>
<keyword evidence="3" id="KW-0975">Bacterial flagellum</keyword>
<evidence type="ECO:0000313" key="7">
    <source>
        <dbReference type="EMBL" id="QOV87830.1"/>
    </source>
</evidence>
<accession>A0A7M2WT99</accession>
<dbReference type="GO" id="GO:0009425">
    <property type="term" value="C:bacterial-type flagellum basal body"/>
    <property type="evidence" value="ECO:0007669"/>
    <property type="project" value="UniProtKB-SubCell"/>
</dbReference>
<gene>
    <name evidence="7" type="ORF">IPV69_16245</name>
</gene>
<proteinExistence type="inferred from homology"/>
<comment type="subcellular location">
    <subcellularLocation>
        <location evidence="1">Bacterial flagellum basal body</location>
    </subcellularLocation>
</comment>
<feature type="region of interest" description="Disordered" evidence="4">
    <location>
        <begin position="47"/>
        <end position="118"/>
    </location>
</feature>
<reference evidence="7 8" key="1">
    <citation type="submission" date="2020-10" db="EMBL/GenBank/DDBJ databases">
        <title>Wide distribution of Phycisphaera-like planctomycetes from WD2101 soil group in peatlands and genome analysis of the first cultivated representative.</title>
        <authorList>
            <person name="Dedysh S.N."/>
            <person name="Beletsky A.V."/>
            <person name="Ivanova A."/>
            <person name="Kulichevskaya I.S."/>
            <person name="Suzina N.E."/>
            <person name="Philippov D.A."/>
            <person name="Rakitin A.L."/>
            <person name="Mardanov A.V."/>
            <person name="Ravin N.V."/>
        </authorList>
    </citation>
    <scope>NUCLEOTIDE SEQUENCE [LARGE SCALE GENOMIC DNA]</scope>
    <source>
        <strain evidence="7 8">M1803</strain>
    </source>
</reference>
<dbReference type="Pfam" id="PF22692">
    <property type="entry name" value="LlgE_F_G_D1"/>
    <property type="match status" value="1"/>
</dbReference>
<dbReference type="GO" id="GO:0071978">
    <property type="term" value="P:bacterial-type flagellum-dependent swarming motility"/>
    <property type="evidence" value="ECO:0007669"/>
    <property type="project" value="TreeGrafter"/>
</dbReference>